<evidence type="ECO:0008006" key="3">
    <source>
        <dbReference type="Google" id="ProtNLM"/>
    </source>
</evidence>
<proteinExistence type="predicted"/>
<organism evidence="1 2">
    <name type="scientific">Xenorhabdus bovienii str. kraussei Quebec</name>
    <dbReference type="NCBI Taxonomy" id="1398203"/>
    <lineage>
        <taxon>Bacteria</taxon>
        <taxon>Pseudomonadati</taxon>
        <taxon>Pseudomonadota</taxon>
        <taxon>Gammaproteobacteria</taxon>
        <taxon>Enterobacterales</taxon>
        <taxon>Morganellaceae</taxon>
        <taxon>Xenorhabdus</taxon>
    </lineage>
</organism>
<protein>
    <recommendedName>
        <fullName evidence="3">Bacteriophage protein</fullName>
    </recommendedName>
</protein>
<dbReference type="AlphaFoldDB" id="A0A077PGC2"/>
<dbReference type="HOGENOM" id="CLU_096367_1_0_6"/>
<accession>A0A077PGC2</accession>
<dbReference type="RefSeq" id="WP_038246355.1">
    <property type="nucleotide sequence ID" value="NZ_CAWLZI010000148.1"/>
</dbReference>
<comment type="caution">
    <text evidence="1">The sequence shown here is derived from an EMBL/GenBank/DDBJ whole genome shotgun (WGS) entry which is preliminary data.</text>
</comment>
<dbReference type="Proteomes" id="UP000028500">
    <property type="component" value="Unassembled WGS sequence"/>
</dbReference>
<name>A0A077PGC2_XENBV</name>
<sequence length="156" mass="16483">MAIKGGDKLKAALSNISRNLNIKVSAGVLAGATNEDTGEKIAPYAAANEFGTRNIPARPFMRSTIANKSGEWGQTIGTLLQGNAQDSDRVESAFNILGMTIVQDIKDTIEQGVSPPNHPTTVAAKARKGLAEPNKTLIDTGSMQRAIAHEIIKDGE</sequence>
<reference evidence="1" key="1">
    <citation type="submission" date="2013-07" db="EMBL/GenBank/DDBJ databases">
        <title>Sub-species coevolution in mutualistic symbiosis.</title>
        <authorList>
            <person name="Murfin K."/>
            <person name="Klassen J."/>
            <person name="Lee M."/>
            <person name="Forst S."/>
            <person name="Stock P."/>
            <person name="Goodrich-Blair H."/>
        </authorList>
    </citation>
    <scope>NUCLEOTIDE SEQUENCE [LARGE SCALE GENOMIC DNA]</scope>
    <source>
        <strain evidence="1">Kraussei Quebec</strain>
    </source>
</reference>
<evidence type="ECO:0000313" key="2">
    <source>
        <dbReference type="Proteomes" id="UP000028500"/>
    </source>
</evidence>
<keyword evidence="2" id="KW-1185">Reference proteome</keyword>
<evidence type="ECO:0000313" key="1">
    <source>
        <dbReference type="EMBL" id="CDH18789.1"/>
    </source>
</evidence>
<gene>
    <name evidence="1" type="ORF">XBKQ1_1580001</name>
</gene>
<dbReference type="EMBL" id="CBSY010000066">
    <property type="protein sequence ID" value="CDH18789.1"/>
    <property type="molecule type" value="Genomic_DNA"/>
</dbReference>